<dbReference type="AlphaFoldDB" id="A0A9D9E414"/>
<feature type="non-terminal residue" evidence="1">
    <location>
        <position position="1"/>
    </location>
</feature>
<dbReference type="Pfam" id="PF20050">
    <property type="entry name" value="DUF6452"/>
    <property type="match status" value="1"/>
</dbReference>
<organism evidence="1 2">
    <name type="scientific">Candidatus Caccoplasma merdipullorum</name>
    <dbReference type="NCBI Taxonomy" id="2840718"/>
    <lineage>
        <taxon>Bacteria</taxon>
        <taxon>Pseudomonadati</taxon>
        <taxon>Bacteroidota</taxon>
        <taxon>Bacteroidia</taxon>
        <taxon>Bacteroidales</taxon>
        <taxon>Bacteroidaceae</taxon>
        <taxon>Bacteroidaceae incertae sedis</taxon>
        <taxon>Candidatus Caccoplasma</taxon>
    </lineage>
</organism>
<evidence type="ECO:0000313" key="1">
    <source>
        <dbReference type="EMBL" id="MBO8438941.1"/>
    </source>
</evidence>
<proteinExistence type="predicted"/>
<dbReference type="EMBL" id="JADIMW010000085">
    <property type="protein sequence ID" value="MBO8438941.1"/>
    <property type="molecule type" value="Genomic_DNA"/>
</dbReference>
<reference evidence="1" key="1">
    <citation type="submission" date="2020-10" db="EMBL/GenBank/DDBJ databases">
        <authorList>
            <person name="Gilroy R."/>
        </authorList>
    </citation>
    <scope>NUCLEOTIDE SEQUENCE</scope>
    <source>
        <strain evidence="1">G3-4614</strain>
    </source>
</reference>
<dbReference type="InterPro" id="IPR045607">
    <property type="entry name" value="DUF6452"/>
</dbReference>
<sequence length="80" mass="9698">VKYILRYEKKDIAKEYKWDTLIYTYKRELKFDTPECGAFYEFTIEKFEYTTHSIVYAELISEVVNNLTSETVKLYYAPEN</sequence>
<evidence type="ECO:0000313" key="2">
    <source>
        <dbReference type="Proteomes" id="UP000823636"/>
    </source>
</evidence>
<name>A0A9D9E414_9BACT</name>
<dbReference type="Proteomes" id="UP000823636">
    <property type="component" value="Unassembled WGS sequence"/>
</dbReference>
<gene>
    <name evidence="1" type="ORF">IAC54_08630</name>
</gene>
<reference evidence="1" key="2">
    <citation type="journal article" date="2021" name="PeerJ">
        <title>Extensive microbial diversity within the chicken gut microbiome revealed by metagenomics and culture.</title>
        <authorList>
            <person name="Gilroy R."/>
            <person name="Ravi A."/>
            <person name="Getino M."/>
            <person name="Pursley I."/>
            <person name="Horton D.L."/>
            <person name="Alikhan N.F."/>
            <person name="Baker D."/>
            <person name="Gharbi K."/>
            <person name="Hall N."/>
            <person name="Watson M."/>
            <person name="Adriaenssens E.M."/>
            <person name="Foster-Nyarko E."/>
            <person name="Jarju S."/>
            <person name="Secka A."/>
            <person name="Antonio M."/>
            <person name="Oren A."/>
            <person name="Chaudhuri R.R."/>
            <person name="La Ragione R."/>
            <person name="Hildebrand F."/>
            <person name="Pallen M.J."/>
        </authorList>
    </citation>
    <scope>NUCLEOTIDE SEQUENCE</scope>
    <source>
        <strain evidence="1">G3-4614</strain>
    </source>
</reference>
<comment type="caution">
    <text evidence="1">The sequence shown here is derived from an EMBL/GenBank/DDBJ whole genome shotgun (WGS) entry which is preliminary data.</text>
</comment>
<accession>A0A9D9E414</accession>
<protein>
    <submittedName>
        <fullName evidence="1">Uncharacterized protein</fullName>
    </submittedName>
</protein>